<evidence type="ECO:0000256" key="1">
    <source>
        <dbReference type="ARBA" id="ARBA00022448"/>
    </source>
</evidence>
<keyword evidence="2 5" id="KW-0653">Protein transport</keyword>
<comment type="caution">
    <text evidence="7">The sequence shown here is derived from an EMBL/GenBank/DDBJ whole genome shotgun (WGS) entry which is preliminary data.</text>
</comment>
<proteinExistence type="predicted"/>
<dbReference type="GO" id="GO:0005737">
    <property type="term" value="C:cytoplasm"/>
    <property type="evidence" value="ECO:0007669"/>
    <property type="project" value="UniProtKB-SubCell"/>
</dbReference>
<evidence type="ECO:0000313" key="7">
    <source>
        <dbReference type="EMBL" id="CAB3379188.1"/>
    </source>
</evidence>
<dbReference type="EMBL" id="CADEPI010000180">
    <property type="protein sequence ID" value="CAB3379188.1"/>
    <property type="molecule type" value="Genomic_DNA"/>
</dbReference>
<gene>
    <name evidence="7" type="ORF">CLODIP_2_CD05474</name>
</gene>
<dbReference type="CDD" id="cd00780">
    <property type="entry name" value="NTF2"/>
    <property type="match status" value="1"/>
</dbReference>
<dbReference type="InterPro" id="IPR002075">
    <property type="entry name" value="NTF2_dom"/>
</dbReference>
<evidence type="ECO:0000259" key="6">
    <source>
        <dbReference type="PROSITE" id="PS50177"/>
    </source>
</evidence>
<evidence type="ECO:0000313" key="8">
    <source>
        <dbReference type="Proteomes" id="UP000494165"/>
    </source>
</evidence>
<dbReference type="PANTHER" id="PTHR12612">
    <property type="entry name" value="NUCLEAR TRANSPORT FACTOR 2"/>
    <property type="match status" value="1"/>
</dbReference>
<evidence type="ECO:0000256" key="2">
    <source>
        <dbReference type="ARBA" id="ARBA00022927"/>
    </source>
</evidence>
<evidence type="ECO:0000256" key="5">
    <source>
        <dbReference type="RuleBase" id="RU369002"/>
    </source>
</evidence>
<sequence length="135" mass="15242">MNKSQRDKNDLACQAADEFCKLYYECMDKTRHLINKLYLDSGLMVYNGTGVSGKDNIQKFIAELPATSHTISSLDAQPISEFAVGQQSTLTILIAGNVRIADRKPAYFVQDFTVTVHDSKWRIVSDCFRLQEPMT</sequence>
<dbReference type="FunFam" id="3.10.450.50:FF:000006">
    <property type="entry name" value="NTF2-related export protein 2 isoform 1"/>
    <property type="match status" value="1"/>
</dbReference>
<dbReference type="GO" id="GO:0015031">
    <property type="term" value="P:protein transport"/>
    <property type="evidence" value="ECO:0007669"/>
    <property type="project" value="UniProtKB-KW"/>
</dbReference>
<dbReference type="InterPro" id="IPR018222">
    <property type="entry name" value="Nuclear_transport_factor_2_euk"/>
</dbReference>
<dbReference type="Pfam" id="PF02136">
    <property type="entry name" value="NTF2"/>
    <property type="match status" value="1"/>
</dbReference>
<dbReference type="OrthoDB" id="25408at2759"/>
<feature type="domain" description="NTF2" evidence="6">
    <location>
        <begin position="15"/>
        <end position="130"/>
    </location>
</feature>
<dbReference type="AlphaFoldDB" id="A0A8S1DA16"/>
<dbReference type="Proteomes" id="UP000494165">
    <property type="component" value="Unassembled WGS sequence"/>
</dbReference>
<protein>
    <recommendedName>
        <fullName evidence="4 5">NTF2-related export protein</fullName>
    </recommendedName>
</protein>
<dbReference type="Gene3D" id="3.10.450.50">
    <property type="match status" value="1"/>
</dbReference>
<dbReference type="SUPFAM" id="SSF54427">
    <property type="entry name" value="NTF2-like"/>
    <property type="match status" value="1"/>
</dbReference>
<keyword evidence="5" id="KW-0963">Cytoplasm</keyword>
<dbReference type="InterPro" id="IPR045875">
    <property type="entry name" value="NTF2"/>
</dbReference>
<accession>A0A8S1DA16</accession>
<keyword evidence="8" id="KW-1185">Reference proteome</keyword>
<reference evidence="7 8" key="1">
    <citation type="submission" date="2020-04" db="EMBL/GenBank/DDBJ databases">
        <authorList>
            <person name="Alioto T."/>
            <person name="Alioto T."/>
            <person name="Gomez Garrido J."/>
        </authorList>
    </citation>
    <scope>NUCLEOTIDE SEQUENCE [LARGE SCALE GENOMIC DNA]</scope>
</reference>
<dbReference type="GO" id="GO:0005634">
    <property type="term" value="C:nucleus"/>
    <property type="evidence" value="ECO:0007669"/>
    <property type="project" value="UniProtKB-SubCell"/>
</dbReference>
<organism evidence="7 8">
    <name type="scientific">Cloeon dipterum</name>
    <dbReference type="NCBI Taxonomy" id="197152"/>
    <lineage>
        <taxon>Eukaryota</taxon>
        <taxon>Metazoa</taxon>
        <taxon>Ecdysozoa</taxon>
        <taxon>Arthropoda</taxon>
        <taxon>Hexapoda</taxon>
        <taxon>Insecta</taxon>
        <taxon>Pterygota</taxon>
        <taxon>Palaeoptera</taxon>
        <taxon>Ephemeroptera</taxon>
        <taxon>Pisciforma</taxon>
        <taxon>Baetidae</taxon>
        <taxon>Cloeon</taxon>
    </lineage>
</organism>
<name>A0A8S1DA16_9INSE</name>
<evidence type="ECO:0000256" key="3">
    <source>
        <dbReference type="ARBA" id="ARBA00023242"/>
    </source>
</evidence>
<comment type="function">
    <text evidence="5">Has a role in nuclear-cytoplasmic transport of proteins and mRNAs.</text>
</comment>
<keyword evidence="3 5" id="KW-0539">Nucleus</keyword>
<comment type="subcellular location">
    <subcellularLocation>
        <location evidence="5">Cytoplasm</location>
    </subcellularLocation>
    <subcellularLocation>
        <location evidence="5">Nucleus</location>
    </subcellularLocation>
</comment>
<dbReference type="GO" id="GO:0051028">
    <property type="term" value="P:mRNA transport"/>
    <property type="evidence" value="ECO:0007669"/>
    <property type="project" value="UniProtKB-UniRule"/>
</dbReference>
<dbReference type="InterPro" id="IPR032710">
    <property type="entry name" value="NTF2-like_dom_sf"/>
</dbReference>
<keyword evidence="1 5" id="KW-0813">Transport</keyword>
<evidence type="ECO:0000256" key="4">
    <source>
        <dbReference type="ARBA" id="ARBA00070836"/>
    </source>
</evidence>
<dbReference type="GO" id="GO:0006913">
    <property type="term" value="P:nucleocytoplasmic transport"/>
    <property type="evidence" value="ECO:0007669"/>
    <property type="project" value="UniProtKB-UniRule"/>
</dbReference>
<dbReference type="PROSITE" id="PS50177">
    <property type="entry name" value="NTF2_DOMAIN"/>
    <property type="match status" value="1"/>
</dbReference>